<dbReference type="SUPFAM" id="SSF69065">
    <property type="entry name" value="RNase III domain-like"/>
    <property type="match status" value="1"/>
</dbReference>
<gene>
    <name evidence="1" type="ORF">N0V89_012093</name>
</gene>
<sequence length="579" mass="64739">MVDYVQEAIGYRFSDCEPLRVALKAAHRSEEAEKSDDGNRGLAKIGTSVIDMVETHDIVMTKGKTKTNALSAIVGAVWLDLEEQGERTVTARTKVFNILRHIDSVMADRVQGTLATADEGTALIPEENHGHQLYEGVSHFAASDVTVSRDAITMDAFMPQHFSESQQDMFGGMFEGLLPLHDITLDSNSLSLDAIHVYMHIQDNLNALPSEGEVDFDNTALPQLDEAFQHSEGRFWIENEGLSDAVQASSGGVEHAQPKFLRKRKQAHSNDETYEDNPAYCSLLRTERQKLATLSVSDRVSAERYLDYPHNDEASQNHTQVMQLRSLYLGIGTCGTLADFKELLRVARQRKVSYPHHIGPTLNITECFNEICRLDNEEALCVLTRRYHIIKFCAIEQEVFRQSNFIAIETSSTFEIARKARRGNPIVLQEAATTAALTSIIQPGLGQETKEFKRLCDKVKRLRKLARNLQMLTSVYGFGILALIPSGPSYQDLSLTDTALRSVAEPSFKRFTELLYQQQGLFLKPLSQAVQPALIALVTGCLSSQNLFPIEQMDMRTVERLPKGSLDLFEHLRSTNSGN</sequence>
<dbReference type="AlphaFoldDB" id="A0A9W9C446"/>
<reference evidence="1" key="1">
    <citation type="submission" date="2022-10" db="EMBL/GenBank/DDBJ databases">
        <title>Tapping the CABI collections for fungal endophytes: first genome assemblies for Collariella, Neodidymelliopsis, Ascochyta clinopodiicola, Didymella pomorum, Didymosphaeria variabile, Neocosmospora piperis and Neocucurbitaria cava.</title>
        <authorList>
            <person name="Hill R."/>
        </authorList>
    </citation>
    <scope>NUCLEOTIDE SEQUENCE</scope>
    <source>
        <strain evidence="1">IMI 356815</strain>
    </source>
</reference>
<comment type="caution">
    <text evidence="1">The sequence shown here is derived from an EMBL/GenBank/DDBJ whole genome shotgun (WGS) entry which is preliminary data.</text>
</comment>
<dbReference type="GO" id="GO:0006396">
    <property type="term" value="P:RNA processing"/>
    <property type="evidence" value="ECO:0007669"/>
    <property type="project" value="InterPro"/>
</dbReference>
<evidence type="ECO:0000313" key="1">
    <source>
        <dbReference type="EMBL" id="KAJ4344353.1"/>
    </source>
</evidence>
<accession>A0A9W9C446</accession>
<evidence type="ECO:0000313" key="2">
    <source>
        <dbReference type="Proteomes" id="UP001140513"/>
    </source>
</evidence>
<dbReference type="RefSeq" id="XP_056064805.1">
    <property type="nucleotide sequence ID" value="XM_056220818.1"/>
</dbReference>
<name>A0A9W9C446_9PLEO</name>
<proteinExistence type="predicted"/>
<dbReference type="GO" id="GO:0004525">
    <property type="term" value="F:ribonuclease III activity"/>
    <property type="evidence" value="ECO:0007669"/>
    <property type="project" value="InterPro"/>
</dbReference>
<organism evidence="1 2">
    <name type="scientific">Didymosphaeria variabile</name>
    <dbReference type="NCBI Taxonomy" id="1932322"/>
    <lineage>
        <taxon>Eukaryota</taxon>
        <taxon>Fungi</taxon>
        <taxon>Dikarya</taxon>
        <taxon>Ascomycota</taxon>
        <taxon>Pezizomycotina</taxon>
        <taxon>Dothideomycetes</taxon>
        <taxon>Pleosporomycetidae</taxon>
        <taxon>Pleosporales</taxon>
        <taxon>Massarineae</taxon>
        <taxon>Didymosphaeriaceae</taxon>
        <taxon>Didymosphaeria</taxon>
    </lineage>
</organism>
<evidence type="ECO:0008006" key="3">
    <source>
        <dbReference type="Google" id="ProtNLM"/>
    </source>
</evidence>
<dbReference type="InterPro" id="IPR036389">
    <property type="entry name" value="RNase_III_sf"/>
</dbReference>
<dbReference type="Proteomes" id="UP001140513">
    <property type="component" value="Unassembled WGS sequence"/>
</dbReference>
<protein>
    <recommendedName>
        <fullName evidence="3">RNase III domain-containing protein</fullName>
    </recommendedName>
</protein>
<dbReference type="OrthoDB" id="67027at2759"/>
<dbReference type="EMBL" id="JAPEUX010000010">
    <property type="protein sequence ID" value="KAJ4344353.1"/>
    <property type="molecule type" value="Genomic_DNA"/>
</dbReference>
<keyword evidence="2" id="KW-1185">Reference proteome</keyword>
<dbReference type="GeneID" id="80915623"/>